<protein>
    <submittedName>
        <fullName evidence="1">Uncharacterized protein</fullName>
    </submittedName>
</protein>
<reference evidence="1 2" key="1">
    <citation type="submission" date="2017-09" db="EMBL/GenBank/DDBJ databases">
        <title>Bacterial strain isolated from the female urinary microbiota.</title>
        <authorList>
            <person name="Thomas-White K."/>
            <person name="Kumar N."/>
            <person name="Forster S."/>
            <person name="Putonti C."/>
            <person name="Lawley T."/>
            <person name="Wolfe A.J."/>
        </authorList>
    </citation>
    <scope>NUCLEOTIDE SEQUENCE [LARGE SCALE GENOMIC DNA]</scope>
    <source>
        <strain evidence="1 2">UMB0792</strain>
    </source>
</reference>
<sequence>MAHAVFLVGERQVEGLRDVDTQCTELLREFRVRGCDPPAEEGAVGAGAIVDKRLCVVAPCRGLVHGLKD</sequence>
<dbReference type="Proteomes" id="UP000235836">
    <property type="component" value="Unassembled WGS sequence"/>
</dbReference>
<name>A0A2N6T3G5_9CORY</name>
<proteinExistence type="predicted"/>
<keyword evidence="2" id="KW-1185">Reference proteome</keyword>
<dbReference type="AlphaFoldDB" id="A0A2N6T3G5"/>
<evidence type="ECO:0000313" key="2">
    <source>
        <dbReference type="Proteomes" id="UP000235836"/>
    </source>
</evidence>
<accession>A0A2N6T3G5</accession>
<dbReference type="EMBL" id="PNHG01000014">
    <property type="protein sequence ID" value="PMC63888.1"/>
    <property type="molecule type" value="Genomic_DNA"/>
</dbReference>
<evidence type="ECO:0000313" key="1">
    <source>
        <dbReference type="EMBL" id="PMC63888.1"/>
    </source>
</evidence>
<organism evidence="1 2">
    <name type="scientific">Corynebacterium tuscaniense</name>
    <dbReference type="NCBI Taxonomy" id="302449"/>
    <lineage>
        <taxon>Bacteria</taxon>
        <taxon>Bacillati</taxon>
        <taxon>Actinomycetota</taxon>
        <taxon>Actinomycetes</taxon>
        <taxon>Mycobacteriales</taxon>
        <taxon>Corynebacteriaceae</taxon>
        <taxon>Corynebacterium</taxon>
    </lineage>
</organism>
<comment type="caution">
    <text evidence="1">The sequence shown here is derived from an EMBL/GenBank/DDBJ whole genome shotgun (WGS) entry which is preliminary data.</text>
</comment>
<gene>
    <name evidence="1" type="ORF">CJ203_08830</name>
</gene>